<gene>
    <name evidence="1" type="ORF">DERP_010310</name>
</gene>
<dbReference type="EMBL" id="NJHN03000096">
    <property type="protein sequence ID" value="KAH9415454.1"/>
    <property type="molecule type" value="Genomic_DNA"/>
</dbReference>
<comment type="caution">
    <text evidence="1">The sequence shown here is derived from an EMBL/GenBank/DDBJ whole genome shotgun (WGS) entry which is preliminary data.</text>
</comment>
<sequence length="63" mass="7637">MKEIQMNYGCRIRVDTRNNENHHNNNNNNRWKAVIKLRIKFLRIDRIVVVSMDSLFIILIIIE</sequence>
<organism evidence="1 2">
    <name type="scientific">Dermatophagoides pteronyssinus</name>
    <name type="common">European house dust mite</name>
    <dbReference type="NCBI Taxonomy" id="6956"/>
    <lineage>
        <taxon>Eukaryota</taxon>
        <taxon>Metazoa</taxon>
        <taxon>Ecdysozoa</taxon>
        <taxon>Arthropoda</taxon>
        <taxon>Chelicerata</taxon>
        <taxon>Arachnida</taxon>
        <taxon>Acari</taxon>
        <taxon>Acariformes</taxon>
        <taxon>Sarcoptiformes</taxon>
        <taxon>Astigmata</taxon>
        <taxon>Psoroptidia</taxon>
        <taxon>Analgoidea</taxon>
        <taxon>Pyroglyphidae</taxon>
        <taxon>Dermatophagoidinae</taxon>
        <taxon>Dermatophagoides</taxon>
    </lineage>
</organism>
<reference evidence="1 2" key="2">
    <citation type="journal article" date="2022" name="Mol. Biol. Evol.">
        <title>Comparative Genomics Reveals Insights into the Divergent Evolution of Astigmatic Mites and Household Pest Adaptations.</title>
        <authorList>
            <person name="Xiong Q."/>
            <person name="Wan A.T."/>
            <person name="Liu X."/>
            <person name="Fung C.S."/>
            <person name="Xiao X."/>
            <person name="Malainual N."/>
            <person name="Hou J."/>
            <person name="Wang L."/>
            <person name="Wang M."/>
            <person name="Yang K.Y."/>
            <person name="Cui Y."/>
            <person name="Leung E.L."/>
            <person name="Nong W."/>
            <person name="Shin S.K."/>
            <person name="Au S.W."/>
            <person name="Jeong K.Y."/>
            <person name="Chew F.T."/>
            <person name="Hui J.H."/>
            <person name="Leung T.F."/>
            <person name="Tungtrongchitr A."/>
            <person name="Zhong N."/>
            <person name="Liu Z."/>
            <person name="Tsui S.K."/>
        </authorList>
    </citation>
    <scope>NUCLEOTIDE SEQUENCE [LARGE SCALE GENOMIC DNA]</scope>
    <source>
        <strain evidence="1">Derp</strain>
    </source>
</reference>
<keyword evidence="2" id="KW-1185">Reference proteome</keyword>
<name>A0ABQ8IYR2_DERPT</name>
<accession>A0ABQ8IYR2</accession>
<proteinExistence type="predicted"/>
<evidence type="ECO:0000313" key="2">
    <source>
        <dbReference type="Proteomes" id="UP000887458"/>
    </source>
</evidence>
<dbReference type="Proteomes" id="UP000887458">
    <property type="component" value="Unassembled WGS sequence"/>
</dbReference>
<evidence type="ECO:0000313" key="1">
    <source>
        <dbReference type="EMBL" id="KAH9415454.1"/>
    </source>
</evidence>
<protein>
    <submittedName>
        <fullName evidence="1">Uncharacterized protein</fullName>
    </submittedName>
</protein>
<reference evidence="1 2" key="1">
    <citation type="journal article" date="2018" name="J. Allergy Clin. Immunol.">
        <title>High-quality assembly of Dermatophagoides pteronyssinus genome and transcriptome reveals a wide range of novel allergens.</title>
        <authorList>
            <person name="Liu X.Y."/>
            <person name="Yang K.Y."/>
            <person name="Wang M.Q."/>
            <person name="Kwok J.S."/>
            <person name="Zeng X."/>
            <person name="Yang Z."/>
            <person name="Xiao X.J."/>
            <person name="Lau C.P."/>
            <person name="Li Y."/>
            <person name="Huang Z.M."/>
            <person name="Ba J.G."/>
            <person name="Yim A.K."/>
            <person name="Ouyang C.Y."/>
            <person name="Ngai S.M."/>
            <person name="Chan T.F."/>
            <person name="Leung E.L."/>
            <person name="Liu L."/>
            <person name="Liu Z.G."/>
            <person name="Tsui S.K."/>
        </authorList>
    </citation>
    <scope>NUCLEOTIDE SEQUENCE [LARGE SCALE GENOMIC DNA]</scope>
    <source>
        <strain evidence="1">Derp</strain>
    </source>
</reference>